<feature type="region of interest" description="Disordered" evidence="1">
    <location>
        <begin position="108"/>
        <end position="132"/>
    </location>
</feature>
<comment type="caution">
    <text evidence="3">The sequence shown here is derived from an EMBL/GenBank/DDBJ whole genome shotgun (WGS) entry which is preliminary data.</text>
</comment>
<evidence type="ECO:0000313" key="3">
    <source>
        <dbReference type="EMBL" id="KAG2374895.1"/>
    </source>
</evidence>
<proteinExistence type="predicted"/>
<evidence type="ECO:0000313" key="4">
    <source>
        <dbReference type="Proteomes" id="UP000816034"/>
    </source>
</evidence>
<dbReference type="CDD" id="cd00590">
    <property type="entry name" value="RRM_SF"/>
    <property type="match status" value="1"/>
</dbReference>
<name>A0AA88GC64_NAELO</name>
<dbReference type="InterPro" id="IPR035979">
    <property type="entry name" value="RBD_domain_sf"/>
</dbReference>
<organism evidence="3 4">
    <name type="scientific">Naegleria lovaniensis</name>
    <name type="common">Amoeba</name>
    <dbReference type="NCBI Taxonomy" id="51637"/>
    <lineage>
        <taxon>Eukaryota</taxon>
        <taxon>Discoba</taxon>
        <taxon>Heterolobosea</taxon>
        <taxon>Tetramitia</taxon>
        <taxon>Eutetramitia</taxon>
        <taxon>Vahlkampfiidae</taxon>
        <taxon>Naegleria</taxon>
    </lineage>
</organism>
<dbReference type="SUPFAM" id="SSF54928">
    <property type="entry name" value="RNA-binding domain, RBD"/>
    <property type="match status" value="1"/>
</dbReference>
<dbReference type="InterPro" id="IPR012677">
    <property type="entry name" value="Nucleotide-bd_a/b_plait_sf"/>
</dbReference>
<dbReference type="Gene3D" id="3.30.70.330">
    <property type="match status" value="1"/>
</dbReference>
<dbReference type="GO" id="GO:0003723">
    <property type="term" value="F:RNA binding"/>
    <property type="evidence" value="ECO:0007669"/>
    <property type="project" value="InterPro"/>
</dbReference>
<protein>
    <recommendedName>
        <fullName evidence="2">RRM domain-containing protein</fullName>
    </recommendedName>
</protein>
<dbReference type="Pfam" id="PF00076">
    <property type="entry name" value="RRM_1"/>
    <property type="match status" value="1"/>
</dbReference>
<evidence type="ECO:0000259" key="2">
    <source>
        <dbReference type="Pfam" id="PF00076"/>
    </source>
</evidence>
<accession>A0AA88GC64</accession>
<gene>
    <name evidence="3" type="ORF">C9374_010269</name>
</gene>
<dbReference type="EMBL" id="PYSW02000041">
    <property type="protein sequence ID" value="KAG2374895.1"/>
    <property type="molecule type" value="Genomic_DNA"/>
</dbReference>
<evidence type="ECO:0000256" key="1">
    <source>
        <dbReference type="SAM" id="MobiDB-lite"/>
    </source>
</evidence>
<dbReference type="RefSeq" id="XP_044544069.1">
    <property type="nucleotide sequence ID" value="XM_044685794.1"/>
</dbReference>
<sequence length="132" mass="14851">MQNNTSIMKARLNEEKEKDPEFLKRAICVLELPFVVDEQQVGNFFKKCDGGVKRLEIIRSGALVFSAAFVEFNKQKGKKKAIELSEKVGQEYDVIILSAEDFLEDKIPTRREVSKTPQSKSQNGAGGPCKNQ</sequence>
<reference evidence="3 4" key="1">
    <citation type="journal article" date="2018" name="BMC Genomics">
        <title>The genome of Naegleria lovaniensis, the basis for a comparative approach to unravel pathogenicity factors of the human pathogenic amoeba N. fowleri.</title>
        <authorList>
            <person name="Liechti N."/>
            <person name="Schurch N."/>
            <person name="Bruggmann R."/>
            <person name="Wittwer M."/>
        </authorList>
    </citation>
    <scope>NUCLEOTIDE SEQUENCE [LARGE SCALE GENOMIC DNA]</scope>
    <source>
        <strain evidence="3 4">ATCC 30569</strain>
    </source>
</reference>
<feature type="domain" description="RRM" evidence="2">
    <location>
        <begin position="29"/>
        <end position="86"/>
    </location>
</feature>
<dbReference type="AlphaFoldDB" id="A0AA88GC64"/>
<dbReference type="Proteomes" id="UP000816034">
    <property type="component" value="Unassembled WGS sequence"/>
</dbReference>
<keyword evidence="4" id="KW-1185">Reference proteome</keyword>
<dbReference type="InterPro" id="IPR000504">
    <property type="entry name" value="RRM_dom"/>
</dbReference>
<dbReference type="GeneID" id="68102723"/>